<protein>
    <submittedName>
        <fullName evidence="3">Membrane fusion protein</fullName>
    </submittedName>
</protein>
<organism evidence="3 4">
    <name type="scientific">Buttiauxella noackiae ATCC 51607</name>
    <dbReference type="NCBI Taxonomy" id="1354255"/>
    <lineage>
        <taxon>Bacteria</taxon>
        <taxon>Pseudomonadati</taxon>
        <taxon>Pseudomonadota</taxon>
        <taxon>Gammaproteobacteria</taxon>
        <taxon>Enterobacterales</taxon>
        <taxon>Enterobacteriaceae</taxon>
        <taxon>Buttiauxella</taxon>
    </lineage>
</organism>
<dbReference type="NCBIfam" id="TIGR01730">
    <property type="entry name" value="RND_mfp"/>
    <property type="match status" value="1"/>
</dbReference>
<dbReference type="Pfam" id="PF25917">
    <property type="entry name" value="BSH_RND"/>
    <property type="match status" value="1"/>
</dbReference>
<dbReference type="Proteomes" id="UP000078286">
    <property type="component" value="Unassembled WGS sequence"/>
</dbReference>
<dbReference type="InterPro" id="IPR058625">
    <property type="entry name" value="MdtA-like_BSH"/>
</dbReference>
<comment type="caution">
    <text evidence="3">The sequence shown here is derived from an EMBL/GenBank/DDBJ whole genome shotgun (WGS) entry which is preliminary data.</text>
</comment>
<dbReference type="GO" id="GO:0015562">
    <property type="term" value="F:efflux transmembrane transporter activity"/>
    <property type="evidence" value="ECO:0007669"/>
    <property type="project" value="TreeGrafter"/>
</dbReference>
<dbReference type="GO" id="GO:1990281">
    <property type="term" value="C:efflux pump complex"/>
    <property type="evidence" value="ECO:0007669"/>
    <property type="project" value="TreeGrafter"/>
</dbReference>
<dbReference type="PATRIC" id="fig|1354255.3.peg.3958"/>
<proteinExistence type="inferred from homology"/>
<dbReference type="SUPFAM" id="SSF111369">
    <property type="entry name" value="HlyD-like secretion proteins"/>
    <property type="match status" value="1"/>
</dbReference>
<reference evidence="3 4" key="1">
    <citation type="submission" date="2016-04" db="EMBL/GenBank/DDBJ databases">
        <title>ATOL: Assembling a taxonomically balanced genome-scale reconstruction of the evolutionary history of the Enterobacteriaceae.</title>
        <authorList>
            <person name="Plunkett G.III."/>
            <person name="Neeno-Eckwall E.C."/>
            <person name="Glasner J.D."/>
            <person name="Perna N.T."/>
        </authorList>
    </citation>
    <scope>NUCLEOTIDE SEQUENCE [LARGE SCALE GENOMIC DNA]</scope>
    <source>
        <strain evidence="3 4">ATCC 51607</strain>
    </source>
</reference>
<dbReference type="RefSeq" id="WP_064556067.1">
    <property type="nucleotide sequence ID" value="NZ_LXEO01000063.1"/>
</dbReference>
<comment type="similarity">
    <text evidence="1">Belongs to the membrane fusion protein (MFP) (TC 8.A.1) family.</text>
</comment>
<dbReference type="Gene3D" id="2.40.50.100">
    <property type="match status" value="1"/>
</dbReference>
<name>A0A1B7HHY5_9ENTR</name>
<feature type="domain" description="Multidrug resistance protein MdtA-like barrel-sandwich hybrid" evidence="2">
    <location>
        <begin position="84"/>
        <end position="201"/>
    </location>
</feature>
<dbReference type="PANTHER" id="PTHR30469">
    <property type="entry name" value="MULTIDRUG RESISTANCE PROTEIN MDTA"/>
    <property type="match status" value="1"/>
</dbReference>
<dbReference type="Gene3D" id="2.40.30.170">
    <property type="match status" value="1"/>
</dbReference>
<evidence type="ECO:0000259" key="2">
    <source>
        <dbReference type="Pfam" id="PF25917"/>
    </source>
</evidence>
<dbReference type="AlphaFoldDB" id="A0A1B7HHY5"/>
<gene>
    <name evidence="3" type="ORF">M979_3840</name>
</gene>
<dbReference type="InterPro" id="IPR006143">
    <property type="entry name" value="RND_pump_MFP"/>
</dbReference>
<evidence type="ECO:0000256" key="1">
    <source>
        <dbReference type="ARBA" id="ARBA00009477"/>
    </source>
</evidence>
<evidence type="ECO:0000313" key="4">
    <source>
        <dbReference type="Proteomes" id="UP000078286"/>
    </source>
</evidence>
<dbReference type="EMBL" id="LXEO01000063">
    <property type="protein sequence ID" value="OAT15249.1"/>
    <property type="molecule type" value="Genomic_DNA"/>
</dbReference>
<accession>A0A1B7HHY5</accession>
<evidence type="ECO:0000313" key="3">
    <source>
        <dbReference type="EMBL" id="OAT15249.1"/>
    </source>
</evidence>
<sequence length="300" mass="31653">MNNNKTMVDGANASPPYNFNNLSGLRRSDKRSAIRQKFIAGLICSLAWLSAPTFAAETPATQPAAQGSTTVRFLVLANRESPLSSVVPGRMAKINVQLGDPVTQGKVLASMDCSDLVARKNAAEAEFHAAQLRYEAKAKLQGLQSAAALEVGLAASEVNRTKGQVGIFDAQLAQCRFVAPFNGRVAKIYVKEGQGIGAGAPVIDLVGSGTLRARLNVPSNWVAWLKIGSQLNASVGETGKQYPLTVTNISGKVDAVSQTIEIETRFPEKTDDVLPGMSGQAVAICPPDENRCLKSGAANS</sequence>
<keyword evidence="4" id="KW-1185">Reference proteome</keyword>